<dbReference type="GO" id="GO:0003700">
    <property type="term" value="F:DNA-binding transcription factor activity"/>
    <property type="evidence" value="ECO:0007669"/>
    <property type="project" value="InterPro"/>
</dbReference>
<dbReference type="EMBL" id="JADOUA010000001">
    <property type="protein sequence ID" value="MBG6091033.1"/>
    <property type="molecule type" value="Genomic_DNA"/>
</dbReference>
<reference evidence="3" key="1">
    <citation type="submission" date="2020-11" db="EMBL/GenBank/DDBJ databases">
        <title>Sequencing the genomes of 1000 actinobacteria strains.</title>
        <authorList>
            <person name="Klenk H.-P."/>
        </authorList>
    </citation>
    <scope>NUCLEOTIDE SEQUENCE</scope>
    <source>
        <strain evidence="3">DSM 43175</strain>
    </source>
</reference>
<dbReference type="PANTHER" id="PTHR33164:SF106">
    <property type="entry name" value="TRANSCRIPTIONAL REGULATORY PROTEIN"/>
    <property type="match status" value="1"/>
</dbReference>
<keyword evidence="4" id="KW-1185">Reference proteome</keyword>
<gene>
    <name evidence="3" type="ORF">IW256_005146</name>
</gene>
<sequence length="172" mass="19275">MTDSYPRGGTGESPEPPASGGPPADLQSFAVQLRRMNAAFNRVTHDFARSQNLHQTDVLALIAILDGDEREGPLTPGRLREHLNLTSGAVTACLDRLERNGHIRRTRDGPDRRVVHLHYAPHGMAVAREFFRPLARSTDAARSRFDEDELRTIVRFLGAMNEELADLLRQER</sequence>
<feature type="domain" description="HTH marR-type" evidence="2">
    <location>
        <begin position="26"/>
        <end position="162"/>
    </location>
</feature>
<dbReference type="Proteomes" id="UP000614047">
    <property type="component" value="Unassembled WGS sequence"/>
</dbReference>
<dbReference type="InterPro" id="IPR036390">
    <property type="entry name" value="WH_DNA-bd_sf"/>
</dbReference>
<dbReference type="InterPro" id="IPR039422">
    <property type="entry name" value="MarR/SlyA-like"/>
</dbReference>
<dbReference type="RefSeq" id="WP_307829074.1">
    <property type="nucleotide sequence ID" value="NZ_BAABES010000001.1"/>
</dbReference>
<proteinExistence type="predicted"/>
<dbReference type="SMART" id="SM00347">
    <property type="entry name" value="HTH_MARR"/>
    <property type="match status" value="1"/>
</dbReference>
<dbReference type="PRINTS" id="PR00598">
    <property type="entry name" value="HTHMARR"/>
</dbReference>
<dbReference type="GO" id="GO:0006950">
    <property type="term" value="P:response to stress"/>
    <property type="evidence" value="ECO:0007669"/>
    <property type="project" value="TreeGrafter"/>
</dbReference>
<protein>
    <submittedName>
        <fullName evidence="3">DNA-binding MarR family transcriptional regulator</fullName>
    </submittedName>
</protein>
<dbReference type="PANTHER" id="PTHR33164">
    <property type="entry name" value="TRANSCRIPTIONAL REGULATOR, MARR FAMILY"/>
    <property type="match status" value="1"/>
</dbReference>
<evidence type="ECO:0000313" key="4">
    <source>
        <dbReference type="Proteomes" id="UP000614047"/>
    </source>
</evidence>
<dbReference type="PROSITE" id="PS50995">
    <property type="entry name" value="HTH_MARR_2"/>
    <property type="match status" value="1"/>
</dbReference>
<feature type="region of interest" description="Disordered" evidence="1">
    <location>
        <begin position="1"/>
        <end position="25"/>
    </location>
</feature>
<accession>A0A931DM15</accession>
<dbReference type="InterPro" id="IPR000835">
    <property type="entry name" value="HTH_MarR-typ"/>
</dbReference>
<dbReference type="Gene3D" id="1.10.10.10">
    <property type="entry name" value="Winged helix-like DNA-binding domain superfamily/Winged helix DNA-binding domain"/>
    <property type="match status" value="1"/>
</dbReference>
<name>A0A931DM15_9ACTN</name>
<dbReference type="GO" id="GO:0003677">
    <property type="term" value="F:DNA binding"/>
    <property type="evidence" value="ECO:0007669"/>
    <property type="project" value="UniProtKB-KW"/>
</dbReference>
<organism evidence="3 4">
    <name type="scientific">Actinomadura viridis</name>
    <dbReference type="NCBI Taxonomy" id="58110"/>
    <lineage>
        <taxon>Bacteria</taxon>
        <taxon>Bacillati</taxon>
        <taxon>Actinomycetota</taxon>
        <taxon>Actinomycetes</taxon>
        <taxon>Streptosporangiales</taxon>
        <taxon>Thermomonosporaceae</taxon>
        <taxon>Actinomadura</taxon>
    </lineage>
</organism>
<evidence type="ECO:0000259" key="2">
    <source>
        <dbReference type="PROSITE" id="PS50995"/>
    </source>
</evidence>
<dbReference type="AlphaFoldDB" id="A0A931DM15"/>
<dbReference type="InterPro" id="IPR036388">
    <property type="entry name" value="WH-like_DNA-bd_sf"/>
</dbReference>
<evidence type="ECO:0000256" key="1">
    <source>
        <dbReference type="SAM" id="MobiDB-lite"/>
    </source>
</evidence>
<comment type="caution">
    <text evidence="3">The sequence shown here is derived from an EMBL/GenBank/DDBJ whole genome shotgun (WGS) entry which is preliminary data.</text>
</comment>
<dbReference type="SUPFAM" id="SSF46785">
    <property type="entry name" value="Winged helix' DNA-binding domain"/>
    <property type="match status" value="1"/>
</dbReference>
<keyword evidence="3" id="KW-0238">DNA-binding</keyword>
<dbReference type="Pfam" id="PF01047">
    <property type="entry name" value="MarR"/>
    <property type="match status" value="1"/>
</dbReference>
<evidence type="ECO:0000313" key="3">
    <source>
        <dbReference type="EMBL" id="MBG6091033.1"/>
    </source>
</evidence>